<feature type="signal peptide" evidence="13">
    <location>
        <begin position="1"/>
        <end position="30"/>
    </location>
</feature>
<sequence>MRHNTLRTIIRSTLCLAAGSAGLAASGVMAAENLKDDVLVEVIVTANKRAQELRDVAGSVSAYTGDQLKELGAQSLSDYITRLPGVVFNDYQPGVSEVVIRGISGTTYHEQGQAVVGYYINEIPLSEPGWPIVIPDVDTFDLERVEVLRGPQGTLFGSASLGGLVNYIVKEADTEGFDAAVQTSASQTHESDDFNYGIKGMVNVPLSDTFAVRVVGLERRDAGFADNVRTGQDDSNDLTTRGARLSAVFEPSDATKLSWLTLYQKTDLEDQTYVTMPTLTRDTYVAEPHKTEMLVNSLRLDQDLSFGSLTMLGALANKESDLIFDYTRDFPTGILGSGLGTPVYGIGEAESESKSIEVRIASPGDSKIGWVIGAMYLESTKDSLDSMHQDGFAGFLDDEGFDGDALAPGDNQDRYFVHRKDEEMALFGEVTFSFTDTVSLTAGGRLFEAKSDNNIGRLPQAVFGAEGIEASPGYSYSEDKKDDGFTPKVTLSWKPNEDFMGYASYSEGFRVGGANPNPPGLTPSQLTYDSDSVQNYEIGVRSTLVGGGLLVDATAFHIKWDDIQVRLFGPAPTYYAYVSNAGGAEVDGVELSTTVRAGQVFEWQANVSWIDAEVTAFVPDSFAPNGGYPIGTTLPGSSEWTVSNTISLTFDDVFLSPQFVLAHRYLSEAPVAFANVSEKGDYHLVDLRASTRFGDSVMVTAFVNNVFDEYGILNWPFGDFGVPLASVTRPRTIGVSLDWSF</sequence>
<evidence type="ECO:0000313" key="17">
    <source>
        <dbReference type="Proteomes" id="UP000588068"/>
    </source>
</evidence>
<dbReference type="EMBL" id="JACHHZ010000005">
    <property type="protein sequence ID" value="MBB6095451.1"/>
    <property type="molecule type" value="Genomic_DNA"/>
</dbReference>
<dbReference type="GO" id="GO:0009279">
    <property type="term" value="C:cell outer membrane"/>
    <property type="evidence" value="ECO:0007669"/>
    <property type="project" value="UniProtKB-SubCell"/>
</dbReference>
<dbReference type="PROSITE" id="PS52016">
    <property type="entry name" value="TONB_DEPENDENT_REC_3"/>
    <property type="match status" value="1"/>
</dbReference>
<evidence type="ECO:0000259" key="15">
    <source>
        <dbReference type="Pfam" id="PF07715"/>
    </source>
</evidence>
<evidence type="ECO:0000256" key="9">
    <source>
        <dbReference type="ARBA" id="ARBA00023136"/>
    </source>
</evidence>
<evidence type="ECO:0000256" key="11">
    <source>
        <dbReference type="PROSITE-ProRule" id="PRU01360"/>
    </source>
</evidence>
<dbReference type="Gene3D" id="2.40.170.20">
    <property type="entry name" value="TonB-dependent receptor, beta-barrel domain"/>
    <property type="match status" value="1"/>
</dbReference>
<evidence type="ECO:0000259" key="14">
    <source>
        <dbReference type="Pfam" id="PF00593"/>
    </source>
</evidence>
<gene>
    <name evidence="16" type="ORF">HNQ60_004341</name>
</gene>
<keyword evidence="5 11" id="KW-0812">Transmembrane</keyword>
<evidence type="ECO:0000256" key="4">
    <source>
        <dbReference type="ARBA" id="ARBA00022496"/>
    </source>
</evidence>
<keyword evidence="7" id="KW-0406">Ion transport</keyword>
<reference evidence="16 17" key="1">
    <citation type="submission" date="2020-08" db="EMBL/GenBank/DDBJ databases">
        <title>Genomic Encyclopedia of Type Strains, Phase IV (KMG-IV): sequencing the most valuable type-strain genomes for metagenomic binning, comparative biology and taxonomic classification.</title>
        <authorList>
            <person name="Goeker M."/>
        </authorList>
    </citation>
    <scope>NUCLEOTIDE SEQUENCE [LARGE SCALE GENOMIC DNA]</scope>
    <source>
        <strain evidence="16 17">DSM 26723</strain>
    </source>
</reference>
<dbReference type="Pfam" id="PF07715">
    <property type="entry name" value="Plug"/>
    <property type="match status" value="1"/>
</dbReference>
<organism evidence="16 17">
    <name type="scientific">Povalibacter uvarum</name>
    <dbReference type="NCBI Taxonomy" id="732238"/>
    <lineage>
        <taxon>Bacteria</taxon>
        <taxon>Pseudomonadati</taxon>
        <taxon>Pseudomonadota</taxon>
        <taxon>Gammaproteobacteria</taxon>
        <taxon>Steroidobacterales</taxon>
        <taxon>Steroidobacteraceae</taxon>
        <taxon>Povalibacter</taxon>
    </lineage>
</organism>
<keyword evidence="8 12" id="KW-0798">TonB box</keyword>
<dbReference type="InterPro" id="IPR012910">
    <property type="entry name" value="Plug_dom"/>
</dbReference>
<dbReference type="AlphaFoldDB" id="A0A841HQ32"/>
<dbReference type="InterPro" id="IPR000531">
    <property type="entry name" value="Beta-barrel_TonB"/>
</dbReference>
<evidence type="ECO:0000256" key="10">
    <source>
        <dbReference type="ARBA" id="ARBA00023237"/>
    </source>
</evidence>
<evidence type="ECO:0000256" key="1">
    <source>
        <dbReference type="ARBA" id="ARBA00004571"/>
    </source>
</evidence>
<feature type="domain" description="TonB-dependent receptor-like beta-barrel" evidence="14">
    <location>
        <begin position="229"/>
        <end position="706"/>
    </location>
</feature>
<evidence type="ECO:0000256" key="2">
    <source>
        <dbReference type="ARBA" id="ARBA00022448"/>
    </source>
</evidence>
<keyword evidence="17" id="KW-1185">Reference proteome</keyword>
<comment type="caution">
    <text evidence="16">The sequence shown here is derived from an EMBL/GenBank/DDBJ whole genome shotgun (WGS) entry which is preliminary data.</text>
</comment>
<accession>A0A841HQ32</accession>
<evidence type="ECO:0000256" key="3">
    <source>
        <dbReference type="ARBA" id="ARBA00022452"/>
    </source>
</evidence>
<feature type="chain" id="PRO_5032750145" evidence="13">
    <location>
        <begin position="31"/>
        <end position="741"/>
    </location>
</feature>
<comment type="subcellular location">
    <subcellularLocation>
        <location evidence="1 11">Cell outer membrane</location>
        <topology evidence="1 11">Multi-pass membrane protein</topology>
    </subcellularLocation>
</comment>
<keyword evidence="3 11" id="KW-1134">Transmembrane beta strand</keyword>
<keyword evidence="6" id="KW-0408">Iron</keyword>
<protein>
    <submittedName>
        <fullName evidence="16">Outer membrane receptor protein involved in Fe transport</fullName>
    </submittedName>
</protein>
<dbReference type="PANTHER" id="PTHR32552:SF81">
    <property type="entry name" value="TONB-DEPENDENT OUTER MEMBRANE RECEPTOR"/>
    <property type="match status" value="1"/>
</dbReference>
<proteinExistence type="inferred from homology"/>
<keyword evidence="10 11" id="KW-0998">Cell outer membrane</keyword>
<keyword evidence="2 11" id="KW-0813">Transport</keyword>
<dbReference type="Proteomes" id="UP000588068">
    <property type="component" value="Unassembled WGS sequence"/>
</dbReference>
<keyword evidence="13" id="KW-0732">Signal</keyword>
<dbReference type="RefSeq" id="WP_184334820.1">
    <property type="nucleotide sequence ID" value="NZ_JACHHZ010000005.1"/>
</dbReference>
<name>A0A841HQ32_9GAMM</name>
<evidence type="ECO:0000256" key="5">
    <source>
        <dbReference type="ARBA" id="ARBA00022692"/>
    </source>
</evidence>
<keyword evidence="16" id="KW-0675">Receptor</keyword>
<keyword evidence="9 11" id="KW-0472">Membrane</keyword>
<feature type="domain" description="TonB-dependent receptor plug" evidence="15">
    <location>
        <begin position="53"/>
        <end position="163"/>
    </location>
</feature>
<dbReference type="SUPFAM" id="SSF56935">
    <property type="entry name" value="Porins"/>
    <property type="match status" value="1"/>
</dbReference>
<evidence type="ECO:0000256" key="7">
    <source>
        <dbReference type="ARBA" id="ARBA00023065"/>
    </source>
</evidence>
<dbReference type="InterPro" id="IPR036942">
    <property type="entry name" value="Beta-barrel_TonB_sf"/>
</dbReference>
<dbReference type="CDD" id="cd01347">
    <property type="entry name" value="ligand_gated_channel"/>
    <property type="match status" value="1"/>
</dbReference>
<comment type="similarity">
    <text evidence="11 12">Belongs to the TonB-dependent receptor family.</text>
</comment>
<dbReference type="PANTHER" id="PTHR32552">
    <property type="entry name" value="FERRICHROME IRON RECEPTOR-RELATED"/>
    <property type="match status" value="1"/>
</dbReference>
<evidence type="ECO:0000256" key="12">
    <source>
        <dbReference type="RuleBase" id="RU003357"/>
    </source>
</evidence>
<keyword evidence="4" id="KW-0410">Iron transport</keyword>
<evidence type="ECO:0000256" key="6">
    <source>
        <dbReference type="ARBA" id="ARBA00023004"/>
    </source>
</evidence>
<evidence type="ECO:0000256" key="8">
    <source>
        <dbReference type="ARBA" id="ARBA00023077"/>
    </source>
</evidence>
<evidence type="ECO:0000256" key="13">
    <source>
        <dbReference type="SAM" id="SignalP"/>
    </source>
</evidence>
<dbReference type="GO" id="GO:0006826">
    <property type="term" value="P:iron ion transport"/>
    <property type="evidence" value="ECO:0007669"/>
    <property type="project" value="UniProtKB-KW"/>
</dbReference>
<dbReference type="InterPro" id="IPR039426">
    <property type="entry name" value="TonB-dep_rcpt-like"/>
</dbReference>
<evidence type="ECO:0000313" key="16">
    <source>
        <dbReference type="EMBL" id="MBB6095451.1"/>
    </source>
</evidence>
<dbReference type="Pfam" id="PF00593">
    <property type="entry name" value="TonB_dep_Rec_b-barrel"/>
    <property type="match status" value="1"/>
</dbReference>